<sequence length="444" mass="49593">MRILRTSSPLIASGKNVSVGIRISLPKLTEKDCFQRSTVKHDIHFARAHSPSKMLNPRKYSLLGTVHADGGGYGQYLSATPWTKPRRVSEELSSSSSPTSAITSEELNIMPQTIQPATETTAMGNTEQSKSPSSKDLSSLSDLFSKSITLDENEVTKPVPSIPDFVRLEQHLPNICSNIHRILSSRQLEATYQNCLAADLKEAGVMLHSEVSINLMYKGRKVGSRRADLIVQTQDKQMAILELKAVPHYKLSQEHLKQLQFYMHHFGIKTGYLINFPRDYGFPDVAECAENINSEFRHEIITGSYNSVKERWSMESASGGNDATVQIIKVEHVDFEINEVDDASLVATTTSRCKPNNFRRVSFDVELDERDEHCQSASPTPVIVSAESSSSKIVRVLPKDSTVASTGAVRVTKRTFGVTKKGQPCKVCIWEQRFCKHHIRQKTE</sequence>
<name>A0A7S2K959_9STRA</name>
<dbReference type="NCBIfam" id="TIGR04256">
    <property type="entry name" value="GxxExxY"/>
    <property type="match status" value="1"/>
</dbReference>
<dbReference type="AlphaFoldDB" id="A0A7S2K959"/>
<accession>A0A7S2K959</accession>
<reference evidence="2" key="1">
    <citation type="submission" date="2021-01" db="EMBL/GenBank/DDBJ databases">
        <authorList>
            <person name="Corre E."/>
            <person name="Pelletier E."/>
            <person name="Niang G."/>
            <person name="Scheremetjew M."/>
            <person name="Finn R."/>
            <person name="Kale V."/>
            <person name="Holt S."/>
            <person name="Cochrane G."/>
            <person name="Meng A."/>
            <person name="Brown T."/>
            <person name="Cohen L."/>
        </authorList>
    </citation>
    <scope>NUCLEOTIDE SEQUENCE</scope>
    <source>
        <strain evidence="2">B650</strain>
    </source>
</reference>
<dbReference type="EMBL" id="HBGY01010254">
    <property type="protein sequence ID" value="CAD9568576.1"/>
    <property type="molecule type" value="Transcribed_RNA"/>
</dbReference>
<evidence type="ECO:0000256" key="1">
    <source>
        <dbReference type="SAM" id="MobiDB-lite"/>
    </source>
</evidence>
<gene>
    <name evidence="2" type="ORF">LDAN0321_LOCUS6477</name>
</gene>
<proteinExistence type="predicted"/>
<dbReference type="InterPro" id="IPR011604">
    <property type="entry name" value="PDDEXK-like_dom_sf"/>
</dbReference>
<evidence type="ECO:0000313" key="2">
    <source>
        <dbReference type="EMBL" id="CAD9568576.1"/>
    </source>
</evidence>
<evidence type="ECO:0008006" key="3">
    <source>
        <dbReference type="Google" id="ProtNLM"/>
    </source>
</evidence>
<dbReference type="Pfam" id="PF13366">
    <property type="entry name" value="PDDEXK_3"/>
    <property type="match status" value="1"/>
</dbReference>
<dbReference type="InterPro" id="IPR026350">
    <property type="entry name" value="GxxExxY"/>
</dbReference>
<protein>
    <recommendedName>
        <fullName evidence="3">GxxExxY protein</fullName>
    </recommendedName>
</protein>
<feature type="compositionally biased region" description="Low complexity" evidence="1">
    <location>
        <begin position="129"/>
        <end position="139"/>
    </location>
</feature>
<dbReference type="Gene3D" id="3.90.320.10">
    <property type="match status" value="1"/>
</dbReference>
<organism evidence="2">
    <name type="scientific">Leptocylindrus danicus</name>
    <dbReference type="NCBI Taxonomy" id="163516"/>
    <lineage>
        <taxon>Eukaryota</taxon>
        <taxon>Sar</taxon>
        <taxon>Stramenopiles</taxon>
        <taxon>Ochrophyta</taxon>
        <taxon>Bacillariophyta</taxon>
        <taxon>Coscinodiscophyceae</taxon>
        <taxon>Chaetocerotophycidae</taxon>
        <taxon>Leptocylindrales</taxon>
        <taxon>Leptocylindraceae</taxon>
        <taxon>Leptocylindrus</taxon>
    </lineage>
</organism>
<feature type="region of interest" description="Disordered" evidence="1">
    <location>
        <begin position="120"/>
        <end position="139"/>
    </location>
</feature>